<dbReference type="Proteomes" id="UP000001396">
    <property type="component" value="Unassembled WGS sequence"/>
</dbReference>
<dbReference type="GeneID" id="31359845"/>
<dbReference type="EMBL" id="ADBJ01000018">
    <property type="protein sequence ID" value="EFA82664.1"/>
    <property type="molecule type" value="Genomic_DNA"/>
</dbReference>
<keyword evidence="2" id="KW-1185">Reference proteome</keyword>
<evidence type="ECO:0000313" key="1">
    <source>
        <dbReference type="EMBL" id="EFA82664.1"/>
    </source>
</evidence>
<accession>D3B7C1</accession>
<dbReference type="RefSeq" id="XP_020434781.1">
    <property type="nucleotide sequence ID" value="XM_020575261.1"/>
</dbReference>
<sequence length="101" mass="11985">MICIWRNVKLLNRNRGNQGYKWYQVTSIPRTLWSYGYFDQLRVLMNSLDNEFDARLSFQTKICYSRLVFCSIYSGELRISKVVAVRIIIDQCNICRKSPCC</sequence>
<organism evidence="1 2">
    <name type="scientific">Heterostelium pallidum (strain ATCC 26659 / Pp 5 / PN500)</name>
    <name type="common">Cellular slime mold</name>
    <name type="synonym">Polysphondylium pallidum</name>
    <dbReference type="NCBI Taxonomy" id="670386"/>
    <lineage>
        <taxon>Eukaryota</taxon>
        <taxon>Amoebozoa</taxon>
        <taxon>Evosea</taxon>
        <taxon>Eumycetozoa</taxon>
        <taxon>Dictyostelia</taxon>
        <taxon>Acytosteliales</taxon>
        <taxon>Acytosteliaceae</taxon>
        <taxon>Heterostelium</taxon>
    </lineage>
</organism>
<evidence type="ECO:0000313" key="2">
    <source>
        <dbReference type="Proteomes" id="UP000001396"/>
    </source>
</evidence>
<gene>
    <name evidence="1" type="ORF">PPL_04358</name>
</gene>
<proteinExistence type="predicted"/>
<name>D3B7C1_HETP5</name>
<dbReference type="InParanoid" id="D3B7C1"/>
<reference evidence="1 2" key="1">
    <citation type="journal article" date="2011" name="Genome Res.">
        <title>Phylogeny-wide analysis of social amoeba genomes highlights ancient origins for complex intercellular communication.</title>
        <authorList>
            <person name="Heidel A.J."/>
            <person name="Lawal H.M."/>
            <person name="Felder M."/>
            <person name="Schilde C."/>
            <person name="Helps N.R."/>
            <person name="Tunggal B."/>
            <person name="Rivero F."/>
            <person name="John U."/>
            <person name="Schleicher M."/>
            <person name="Eichinger L."/>
            <person name="Platzer M."/>
            <person name="Noegel A.A."/>
            <person name="Schaap P."/>
            <person name="Gloeckner G."/>
        </authorList>
    </citation>
    <scope>NUCLEOTIDE SEQUENCE [LARGE SCALE GENOMIC DNA]</scope>
    <source>
        <strain evidence="2">ATCC 26659 / Pp 5 / PN500</strain>
    </source>
</reference>
<protein>
    <submittedName>
        <fullName evidence="1">Uncharacterized protein</fullName>
    </submittedName>
</protein>
<dbReference type="AlphaFoldDB" id="D3B7C1"/>
<comment type="caution">
    <text evidence="1">The sequence shown here is derived from an EMBL/GenBank/DDBJ whole genome shotgun (WGS) entry which is preliminary data.</text>
</comment>